<dbReference type="Gene3D" id="1.10.10.1320">
    <property type="entry name" value="Anti-sigma factor, zinc-finger domain"/>
    <property type="match status" value="1"/>
</dbReference>
<evidence type="ECO:0000256" key="1">
    <source>
        <dbReference type="ARBA" id="ARBA00004167"/>
    </source>
</evidence>
<dbReference type="PANTHER" id="PTHR37461:SF1">
    <property type="entry name" value="ANTI-SIGMA-K FACTOR RSKA"/>
    <property type="match status" value="1"/>
</dbReference>
<evidence type="ECO:0000259" key="11">
    <source>
        <dbReference type="Pfam" id="PF10099"/>
    </source>
</evidence>
<dbReference type="RefSeq" id="WP_381525801.1">
    <property type="nucleotide sequence ID" value="NZ_JBHULN010000016.1"/>
</dbReference>
<protein>
    <recommendedName>
        <fullName evidence="8">Regulator of SigK</fullName>
    </recommendedName>
    <alternativeName>
        <fullName evidence="7">Sigma-K anti-sigma factor RskA</fullName>
    </alternativeName>
</protein>
<keyword evidence="9" id="KW-0175">Coiled coil</keyword>
<evidence type="ECO:0000256" key="3">
    <source>
        <dbReference type="ARBA" id="ARBA00022475"/>
    </source>
</evidence>
<keyword evidence="4 10" id="KW-0812">Transmembrane</keyword>
<comment type="subcellular location">
    <subcellularLocation>
        <location evidence="2">Cell membrane</location>
    </subcellularLocation>
    <subcellularLocation>
        <location evidence="1">Membrane</location>
        <topology evidence="1">Single-pass membrane protein</topology>
    </subcellularLocation>
</comment>
<evidence type="ECO:0000313" key="13">
    <source>
        <dbReference type="Proteomes" id="UP001597469"/>
    </source>
</evidence>
<keyword evidence="13" id="KW-1185">Reference proteome</keyword>
<evidence type="ECO:0000256" key="4">
    <source>
        <dbReference type="ARBA" id="ARBA00022692"/>
    </source>
</evidence>
<dbReference type="PANTHER" id="PTHR37461">
    <property type="entry name" value="ANTI-SIGMA-K FACTOR RSKA"/>
    <property type="match status" value="1"/>
</dbReference>
<evidence type="ECO:0000256" key="6">
    <source>
        <dbReference type="ARBA" id="ARBA00023136"/>
    </source>
</evidence>
<feature type="transmembrane region" description="Helical" evidence="10">
    <location>
        <begin position="100"/>
        <end position="118"/>
    </location>
</feature>
<keyword evidence="5 10" id="KW-1133">Transmembrane helix</keyword>
<feature type="domain" description="Anti-sigma K factor RskA C-terminal" evidence="11">
    <location>
        <begin position="103"/>
        <end position="259"/>
    </location>
</feature>
<gene>
    <name evidence="12" type="ORF">ACFSUS_21360</name>
</gene>
<dbReference type="EMBL" id="JBHULN010000016">
    <property type="protein sequence ID" value="MFD2573205.1"/>
    <property type="molecule type" value="Genomic_DNA"/>
</dbReference>
<keyword evidence="6 10" id="KW-0472">Membrane</keyword>
<dbReference type="Proteomes" id="UP001597469">
    <property type="component" value="Unassembled WGS sequence"/>
</dbReference>
<evidence type="ECO:0000256" key="10">
    <source>
        <dbReference type="SAM" id="Phobius"/>
    </source>
</evidence>
<feature type="coiled-coil region" evidence="9">
    <location>
        <begin position="121"/>
        <end position="148"/>
    </location>
</feature>
<evidence type="ECO:0000313" key="12">
    <source>
        <dbReference type="EMBL" id="MFD2573205.1"/>
    </source>
</evidence>
<organism evidence="12 13">
    <name type="scientific">Spirosoma soli</name>
    <dbReference type="NCBI Taxonomy" id="1770529"/>
    <lineage>
        <taxon>Bacteria</taxon>
        <taxon>Pseudomonadati</taxon>
        <taxon>Bacteroidota</taxon>
        <taxon>Cytophagia</taxon>
        <taxon>Cytophagales</taxon>
        <taxon>Cytophagaceae</taxon>
        <taxon>Spirosoma</taxon>
    </lineage>
</organism>
<name>A0ABW5M884_9BACT</name>
<evidence type="ECO:0000256" key="5">
    <source>
        <dbReference type="ARBA" id="ARBA00022989"/>
    </source>
</evidence>
<reference evidence="13" key="1">
    <citation type="journal article" date="2019" name="Int. J. Syst. Evol. Microbiol.">
        <title>The Global Catalogue of Microorganisms (GCM) 10K type strain sequencing project: providing services to taxonomists for standard genome sequencing and annotation.</title>
        <authorList>
            <consortium name="The Broad Institute Genomics Platform"/>
            <consortium name="The Broad Institute Genome Sequencing Center for Infectious Disease"/>
            <person name="Wu L."/>
            <person name="Ma J."/>
        </authorList>
    </citation>
    <scope>NUCLEOTIDE SEQUENCE [LARGE SCALE GENOMIC DNA]</scope>
    <source>
        <strain evidence="13">KCTC 42805</strain>
    </source>
</reference>
<proteinExistence type="predicted"/>
<dbReference type="InterPro" id="IPR051474">
    <property type="entry name" value="Anti-sigma-K/W_factor"/>
</dbReference>
<dbReference type="Pfam" id="PF10099">
    <property type="entry name" value="RskA_C"/>
    <property type="match status" value="1"/>
</dbReference>
<comment type="caution">
    <text evidence="12">The sequence shown here is derived from an EMBL/GenBank/DDBJ whole genome shotgun (WGS) entry which is preliminary data.</text>
</comment>
<evidence type="ECO:0000256" key="9">
    <source>
        <dbReference type="SAM" id="Coils"/>
    </source>
</evidence>
<evidence type="ECO:0000256" key="7">
    <source>
        <dbReference type="ARBA" id="ARBA00029829"/>
    </source>
</evidence>
<accession>A0ABW5M884</accession>
<sequence>MNVTEYIESGILESYVMGAVSDQERREVECLSSIYPDIRRELDQLSVALENYAMAYSIEPPVSVKDKLLKQLDFEQPVETETVVRPMPVERSTSTFRTTWMVAASVGLLLLIFSFFLLSQLRNSQETLTSLRTANSSLQSEVRQLRDHQTQSDQALALLRQPGTRTLELKGNEKAPQGDMLVFWNPQTRQVAVEVKSLPALPADRQYQLWSLVGGKPVDAGVFDVTNTNALIQKLNRPIDKADAFAVTVEKRGGSPTPTLSTLLAMTPVDA</sequence>
<dbReference type="InterPro" id="IPR041916">
    <property type="entry name" value="Anti_sigma_zinc_sf"/>
</dbReference>
<evidence type="ECO:0000256" key="2">
    <source>
        <dbReference type="ARBA" id="ARBA00004236"/>
    </source>
</evidence>
<evidence type="ECO:0000256" key="8">
    <source>
        <dbReference type="ARBA" id="ARBA00030803"/>
    </source>
</evidence>
<keyword evidence="3" id="KW-1003">Cell membrane</keyword>
<dbReference type="InterPro" id="IPR018764">
    <property type="entry name" value="RskA_C"/>
</dbReference>